<dbReference type="Proteomes" id="UP001281147">
    <property type="component" value="Unassembled WGS sequence"/>
</dbReference>
<gene>
    <name evidence="1" type="ORF">LTR37_006961</name>
</gene>
<proteinExistence type="predicted"/>
<protein>
    <submittedName>
        <fullName evidence="1">Uncharacterized protein</fullName>
    </submittedName>
</protein>
<name>A0ACC3NGB4_9PEZI</name>
<organism evidence="1 2">
    <name type="scientific">Vermiconidia calcicola</name>
    <dbReference type="NCBI Taxonomy" id="1690605"/>
    <lineage>
        <taxon>Eukaryota</taxon>
        <taxon>Fungi</taxon>
        <taxon>Dikarya</taxon>
        <taxon>Ascomycota</taxon>
        <taxon>Pezizomycotina</taxon>
        <taxon>Dothideomycetes</taxon>
        <taxon>Dothideomycetidae</taxon>
        <taxon>Mycosphaerellales</taxon>
        <taxon>Extremaceae</taxon>
        <taxon>Vermiconidia</taxon>
    </lineage>
</organism>
<sequence length="270" mass="28208">MSDDQQPQSPIRSGRRSSFAGQTFADLFGTGRSSASRPSNENSQPANNQQAPGPITQAAARAQGRRLSVTTLGLSGSPNQSSPFDTFRNRQGSISSGSTDESAIAEDDGPAREPNPTPASPFARRTSFGARALRDIRTSSFGSGGGSAGNGSPPGQNGTRSPHATSSTSNGTATRKPSSAHNGTISARGGTNEGFNWSDNFRTRAERTSSIVGQGGGGGGPPALERPNHSRAKSVAVMEPPPAAQMPKPKEQKRPDHFQERILKGDFYMD</sequence>
<keyword evidence="2" id="KW-1185">Reference proteome</keyword>
<dbReference type="EMBL" id="JAUTXU010000047">
    <property type="protein sequence ID" value="KAK3715736.1"/>
    <property type="molecule type" value="Genomic_DNA"/>
</dbReference>
<accession>A0ACC3NGB4</accession>
<evidence type="ECO:0000313" key="2">
    <source>
        <dbReference type="Proteomes" id="UP001281147"/>
    </source>
</evidence>
<reference evidence="1" key="1">
    <citation type="submission" date="2023-07" db="EMBL/GenBank/DDBJ databases">
        <title>Black Yeasts Isolated from many extreme environments.</title>
        <authorList>
            <person name="Coleine C."/>
            <person name="Stajich J.E."/>
            <person name="Selbmann L."/>
        </authorList>
    </citation>
    <scope>NUCLEOTIDE SEQUENCE</scope>
    <source>
        <strain evidence="1">CCFEE 5714</strain>
    </source>
</reference>
<comment type="caution">
    <text evidence="1">The sequence shown here is derived from an EMBL/GenBank/DDBJ whole genome shotgun (WGS) entry which is preliminary data.</text>
</comment>
<evidence type="ECO:0000313" key="1">
    <source>
        <dbReference type="EMBL" id="KAK3715736.1"/>
    </source>
</evidence>